<feature type="compositionally biased region" description="Basic and acidic residues" evidence="1">
    <location>
        <begin position="79"/>
        <end position="88"/>
    </location>
</feature>
<reference evidence="2 3" key="1">
    <citation type="submission" date="2019-03" db="EMBL/GenBank/DDBJ databases">
        <title>First draft genome of Liparis tanakae, snailfish: a comprehensive survey of snailfish specific genes.</title>
        <authorList>
            <person name="Kim W."/>
            <person name="Song I."/>
            <person name="Jeong J.-H."/>
            <person name="Kim D."/>
            <person name="Kim S."/>
            <person name="Ryu S."/>
            <person name="Song J.Y."/>
            <person name="Lee S.K."/>
        </authorList>
    </citation>
    <scope>NUCLEOTIDE SEQUENCE [LARGE SCALE GENOMIC DNA]</scope>
    <source>
        <tissue evidence="2">Muscle</tissue>
    </source>
</reference>
<dbReference type="Proteomes" id="UP000314294">
    <property type="component" value="Unassembled WGS sequence"/>
</dbReference>
<gene>
    <name evidence="2" type="ORF">EYF80_023651</name>
</gene>
<dbReference type="OrthoDB" id="10667302at2759"/>
<evidence type="ECO:0000313" key="2">
    <source>
        <dbReference type="EMBL" id="TNN66173.1"/>
    </source>
</evidence>
<accession>A0A4Z2HMG4</accession>
<organism evidence="2 3">
    <name type="scientific">Liparis tanakae</name>
    <name type="common">Tanaka's snailfish</name>
    <dbReference type="NCBI Taxonomy" id="230148"/>
    <lineage>
        <taxon>Eukaryota</taxon>
        <taxon>Metazoa</taxon>
        <taxon>Chordata</taxon>
        <taxon>Craniata</taxon>
        <taxon>Vertebrata</taxon>
        <taxon>Euteleostomi</taxon>
        <taxon>Actinopterygii</taxon>
        <taxon>Neopterygii</taxon>
        <taxon>Teleostei</taxon>
        <taxon>Neoteleostei</taxon>
        <taxon>Acanthomorphata</taxon>
        <taxon>Eupercaria</taxon>
        <taxon>Perciformes</taxon>
        <taxon>Cottioidei</taxon>
        <taxon>Cottales</taxon>
        <taxon>Liparidae</taxon>
        <taxon>Liparis</taxon>
    </lineage>
</organism>
<protein>
    <submittedName>
        <fullName evidence="2">Uncharacterized protein</fullName>
    </submittedName>
</protein>
<comment type="caution">
    <text evidence="2">The sequence shown here is derived from an EMBL/GenBank/DDBJ whole genome shotgun (WGS) entry which is preliminary data.</text>
</comment>
<sequence length="116" mass="13306">MRPVHDMAFLNLRRARYPRFDVTIQIMPPPDWVLLLRLRDGKKAGIATAYAHKQHTLLSASWATFQGFIRCFPLVVTEEERRGEDSQRTSKANMNPATIPCTTAHRYGGTGRTMYQ</sequence>
<proteinExistence type="predicted"/>
<feature type="region of interest" description="Disordered" evidence="1">
    <location>
        <begin position="79"/>
        <end position="103"/>
    </location>
</feature>
<keyword evidence="3" id="KW-1185">Reference proteome</keyword>
<evidence type="ECO:0000256" key="1">
    <source>
        <dbReference type="SAM" id="MobiDB-lite"/>
    </source>
</evidence>
<dbReference type="EMBL" id="SRLO01000224">
    <property type="protein sequence ID" value="TNN66173.1"/>
    <property type="molecule type" value="Genomic_DNA"/>
</dbReference>
<dbReference type="AlphaFoldDB" id="A0A4Z2HMG4"/>
<name>A0A4Z2HMG4_9TELE</name>
<evidence type="ECO:0000313" key="3">
    <source>
        <dbReference type="Proteomes" id="UP000314294"/>
    </source>
</evidence>